<dbReference type="GO" id="GO:0003723">
    <property type="term" value="F:RNA binding"/>
    <property type="evidence" value="ECO:0007669"/>
    <property type="project" value="UniProtKB-UniRule"/>
</dbReference>
<evidence type="ECO:0000256" key="8">
    <source>
        <dbReference type="PROSITE-ProRule" id="PRU00169"/>
    </source>
</evidence>
<dbReference type="Pfam" id="PF00072">
    <property type="entry name" value="Response_reg"/>
    <property type="match status" value="1"/>
</dbReference>
<dbReference type="Gene3D" id="3.40.50.2300">
    <property type="match status" value="1"/>
</dbReference>
<dbReference type="InterPro" id="IPR001789">
    <property type="entry name" value="Sig_transdc_resp-reg_receiver"/>
</dbReference>
<dbReference type="SUPFAM" id="SSF52172">
    <property type="entry name" value="CheY-like"/>
    <property type="match status" value="1"/>
</dbReference>
<keyword evidence="5 8" id="KW-0597">Phosphoprotein</keyword>
<dbReference type="OrthoDB" id="9793421at2"/>
<dbReference type="GO" id="GO:0008984">
    <property type="term" value="F:protein-glutamate methylesterase activity"/>
    <property type="evidence" value="ECO:0007669"/>
    <property type="project" value="UniProtKB-UniRule"/>
</dbReference>
<dbReference type="Pfam" id="PF01339">
    <property type="entry name" value="CheB_methylest"/>
    <property type="match status" value="1"/>
</dbReference>
<dbReference type="GO" id="GO:0005737">
    <property type="term" value="C:cytoplasm"/>
    <property type="evidence" value="ECO:0007669"/>
    <property type="project" value="UniProtKB-SubCell"/>
</dbReference>
<dbReference type="CDD" id="cd17541">
    <property type="entry name" value="REC_CheB-like"/>
    <property type="match status" value="1"/>
</dbReference>
<comment type="catalytic activity">
    <reaction evidence="4 5">
        <text>[protein]-L-glutamate 5-O-methyl ester + H2O = L-glutamyl-[protein] + methanol + H(+)</text>
        <dbReference type="Rhea" id="RHEA:23236"/>
        <dbReference type="Rhea" id="RHEA-COMP:10208"/>
        <dbReference type="Rhea" id="RHEA-COMP:10311"/>
        <dbReference type="ChEBI" id="CHEBI:15377"/>
        <dbReference type="ChEBI" id="CHEBI:15378"/>
        <dbReference type="ChEBI" id="CHEBI:17790"/>
        <dbReference type="ChEBI" id="CHEBI:29973"/>
        <dbReference type="ChEBI" id="CHEBI:82795"/>
        <dbReference type="EC" id="3.1.1.61"/>
    </reaction>
</comment>
<dbReference type="GO" id="GO:0006935">
    <property type="term" value="P:chemotaxis"/>
    <property type="evidence" value="ECO:0007669"/>
    <property type="project" value="UniProtKB-UniRule"/>
</dbReference>
<dbReference type="InterPro" id="IPR000673">
    <property type="entry name" value="Sig_transdc_resp-reg_Me-estase"/>
</dbReference>
<dbReference type="PROSITE" id="PS50084">
    <property type="entry name" value="KH_TYPE_1"/>
    <property type="match status" value="1"/>
</dbReference>
<evidence type="ECO:0000256" key="2">
    <source>
        <dbReference type="ARBA" id="ARBA00022500"/>
    </source>
</evidence>
<feature type="domain" description="CheB-type methylesterase" evidence="10">
    <location>
        <begin position="174"/>
        <end position="363"/>
    </location>
</feature>
<evidence type="ECO:0000256" key="7">
    <source>
        <dbReference type="PROSITE-ProRule" id="PRU00117"/>
    </source>
</evidence>
<comment type="similarity">
    <text evidence="5">Belongs to the CheB family.</text>
</comment>
<feature type="modified residue" description="4-aspartylphosphate" evidence="5 8">
    <location>
        <position position="67"/>
    </location>
</feature>
<dbReference type="EC" id="3.1.1.61" evidence="5"/>
<gene>
    <name evidence="5" type="primary">cheB</name>
    <name evidence="11" type="ORF">BSK52_27490</name>
</gene>
<sequence length="370" mass="40110">MGIIIDRRGEVVQKIKVLVVATSVMMRKQISNLITEDSIIEVIGAARNASEAVSMVQELRPDVVTIDIEVPELNSLVALSSIMSQRPTPILILSSGSKDGIIATITGLQNGAVDFISKPTQLYGLDLSHIKDELIFKIKHAAQIPLRTLILNNITVSKVITGQQAEDNSKTECIEEFDQIIAIGCGVGGPKALEIVISSLPANFPYPLLIVQHMPPKYTKVLAERLKRFSSVQVVEAKNNQLVRGGTAYIAPGNCHMTVVQQGQEYRIKLHRKAPVNGHRPSVDVLFDSISGLKSLKQHLILMTGRGNDGSRGMLNAKQAGAQSTLVESQETSIINEMAEAAMALGCVDDEVPSHLLASKVMEVTGELQR</sequence>
<evidence type="ECO:0000256" key="4">
    <source>
        <dbReference type="ARBA" id="ARBA00048267"/>
    </source>
</evidence>
<comment type="subcellular location">
    <subcellularLocation>
        <location evidence="5">Cytoplasm</location>
    </subcellularLocation>
</comment>
<name>A0A1R0XJS6_9BACL</name>
<comment type="function">
    <text evidence="5">Involved in chemotaxis. Part of a chemotaxis signal transduction system that modulates chemotaxis in response to various stimuli. Catalyzes the demethylation of specific methylglutamate residues introduced into the chemoreceptors (methyl-accepting chemotaxis proteins or MCP) by CheR. Also mediates the irreversible deamidation of specific glutamine residues to glutamic acid.</text>
</comment>
<dbReference type="SMART" id="SM00448">
    <property type="entry name" value="REC"/>
    <property type="match status" value="1"/>
</dbReference>
<dbReference type="CDD" id="cd16432">
    <property type="entry name" value="CheB_Rec"/>
    <property type="match status" value="1"/>
</dbReference>
<evidence type="ECO:0000313" key="11">
    <source>
        <dbReference type="EMBL" id="OMD35300.1"/>
    </source>
</evidence>
<keyword evidence="1 5" id="KW-0963">Cytoplasm</keyword>
<dbReference type="InterPro" id="IPR035909">
    <property type="entry name" value="CheB_C"/>
</dbReference>
<dbReference type="EMBL" id="MPTC01000042">
    <property type="protein sequence ID" value="OMD35300.1"/>
    <property type="molecule type" value="Genomic_DNA"/>
</dbReference>
<dbReference type="NCBIfam" id="NF001965">
    <property type="entry name" value="PRK00742.1"/>
    <property type="match status" value="1"/>
</dbReference>
<evidence type="ECO:0000256" key="6">
    <source>
        <dbReference type="PROSITE-ProRule" id="PRU00050"/>
    </source>
</evidence>
<dbReference type="HAMAP" id="MF_00099">
    <property type="entry name" value="CheB_chemtxs"/>
    <property type="match status" value="1"/>
</dbReference>
<dbReference type="PROSITE" id="PS50122">
    <property type="entry name" value="CHEB"/>
    <property type="match status" value="1"/>
</dbReference>
<reference evidence="11 12" key="1">
    <citation type="submission" date="2016-10" db="EMBL/GenBank/DDBJ databases">
        <title>Paenibacillus species isolates.</title>
        <authorList>
            <person name="Beno S.M."/>
        </authorList>
    </citation>
    <scope>NUCLEOTIDE SEQUENCE [LARGE SCALE GENOMIC DNA]</scope>
    <source>
        <strain evidence="11 12">FSL H7-0710</strain>
    </source>
</reference>
<keyword evidence="3 5" id="KW-0378">Hydrolase</keyword>
<dbReference type="PANTHER" id="PTHR42872:SF6">
    <property type="entry name" value="PROTEIN-GLUTAMATE METHYLESTERASE_PROTEIN-GLUTAMINE GLUTAMINASE"/>
    <property type="match status" value="1"/>
</dbReference>
<evidence type="ECO:0000256" key="3">
    <source>
        <dbReference type="ARBA" id="ARBA00022801"/>
    </source>
</evidence>
<dbReference type="InterPro" id="IPR008248">
    <property type="entry name" value="CheB-like"/>
</dbReference>
<organism evidence="11 12">
    <name type="scientific">Paenibacillus odorifer</name>
    <dbReference type="NCBI Taxonomy" id="189426"/>
    <lineage>
        <taxon>Bacteria</taxon>
        <taxon>Bacillati</taxon>
        <taxon>Bacillota</taxon>
        <taxon>Bacilli</taxon>
        <taxon>Bacillales</taxon>
        <taxon>Paenibacillaceae</taxon>
        <taxon>Paenibacillus</taxon>
    </lineage>
</organism>
<dbReference type="GO" id="GO:0000156">
    <property type="term" value="F:phosphorelay response regulator activity"/>
    <property type="evidence" value="ECO:0007669"/>
    <property type="project" value="InterPro"/>
</dbReference>
<dbReference type="EC" id="3.5.1.44" evidence="5"/>
<evidence type="ECO:0000256" key="5">
    <source>
        <dbReference type="HAMAP-Rule" id="MF_00099"/>
    </source>
</evidence>
<evidence type="ECO:0000256" key="1">
    <source>
        <dbReference type="ARBA" id="ARBA00022490"/>
    </source>
</evidence>
<dbReference type="Proteomes" id="UP000187439">
    <property type="component" value="Unassembled WGS sequence"/>
</dbReference>
<dbReference type="PANTHER" id="PTHR42872">
    <property type="entry name" value="PROTEIN-GLUTAMATE METHYLESTERASE/PROTEIN-GLUTAMINE GLUTAMINASE"/>
    <property type="match status" value="1"/>
</dbReference>
<comment type="caution">
    <text evidence="5 6">Lacks conserved residue(s) required for the propagation of feature annotation.</text>
</comment>
<protein>
    <recommendedName>
        <fullName evidence="5">Protein-glutamate methylesterase/protein-glutamine glutaminase</fullName>
        <ecNumber evidence="5">3.1.1.61</ecNumber>
        <ecNumber evidence="5">3.5.1.44</ecNumber>
    </recommendedName>
</protein>
<dbReference type="GO" id="GO:0050568">
    <property type="term" value="F:protein-glutamine glutaminase activity"/>
    <property type="evidence" value="ECO:0007669"/>
    <property type="project" value="UniProtKB-UniRule"/>
</dbReference>
<comment type="PTM">
    <text evidence="5">Phosphorylated by CheA. Phosphorylation of the N-terminal regulatory domain activates the methylesterase activity.</text>
</comment>
<comment type="caution">
    <text evidence="11">The sequence shown here is derived from an EMBL/GenBank/DDBJ whole genome shotgun (WGS) entry which is preliminary data.</text>
</comment>
<accession>A0A1R0XJS6</accession>
<evidence type="ECO:0000313" key="12">
    <source>
        <dbReference type="Proteomes" id="UP000187439"/>
    </source>
</evidence>
<proteinExistence type="inferred from homology"/>
<evidence type="ECO:0000259" key="10">
    <source>
        <dbReference type="PROSITE" id="PS50122"/>
    </source>
</evidence>
<dbReference type="Gene3D" id="3.40.50.180">
    <property type="entry name" value="Methylesterase CheB, C-terminal domain"/>
    <property type="match status" value="1"/>
</dbReference>
<comment type="catalytic activity">
    <reaction evidence="5">
        <text>L-glutaminyl-[protein] + H2O = L-glutamyl-[protein] + NH4(+)</text>
        <dbReference type="Rhea" id="RHEA:16441"/>
        <dbReference type="Rhea" id="RHEA-COMP:10207"/>
        <dbReference type="Rhea" id="RHEA-COMP:10208"/>
        <dbReference type="ChEBI" id="CHEBI:15377"/>
        <dbReference type="ChEBI" id="CHEBI:28938"/>
        <dbReference type="ChEBI" id="CHEBI:29973"/>
        <dbReference type="ChEBI" id="CHEBI:30011"/>
        <dbReference type="EC" id="3.5.1.44"/>
    </reaction>
</comment>
<feature type="domain" description="Response regulatory" evidence="9">
    <location>
        <begin position="16"/>
        <end position="133"/>
    </location>
</feature>
<feature type="active site" evidence="5">
    <location>
        <position position="309"/>
    </location>
</feature>
<dbReference type="InterPro" id="IPR011006">
    <property type="entry name" value="CheY-like_superfamily"/>
</dbReference>
<evidence type="ECO:0000259" key="9">
    <source>
        <dbReference type="PROSITE" id="PS50110"/>
    </source>
</evidence>
<dbReference type="PIRSF" id="PIRSF000876">
    <property type="entry name" value="RR_chemtxs_CheB"/>
    <property type="match status" value="1"/>
</dbReference>
<feature type="active site" evidence="5">
    <location>
        <position position="213"/>
    </location>
</feature>
<comment type="domain">
    <text evidence="5">Contains a C-terminal catalytic domain, and an N-terminal region which modulates catalytic activity.</text>
</comment>
<dbReference type="SUPFAM" id="SSF52738">
    <property type="entry name" value="Methylesterase CheB, C-terminal domain"/>
    <property type="match status" value="1"/>
</dbReference>
<keyword evidence="2 5" id="KW-0145">Chemotaxis</keyword>
<keyword evidence="7" id="KW-0694">RNA-binding</keyword>
<dbReference type="AlphaFoldDB" id="A0A1R0XJS6"/>
<dbReference type="PROSITE" id="PS50110">
    <property type="entry name" value="RESPONSE_REGULATORY"/>
    <property type="match status" value="1"/>
</dbReference>